<gene>
    <name evidence="2" type="ORF">PIB30_089714</name>
</gene>
<reference evidence="2 3" key="1">
    <citation type="journal article" date="2023" name="Plants (Basel)">
        <title>Bridging the Gap: Combining Genomics and Transcriptomics Approaches to Understand Stylosanthes scabra, an Orphan Legume from the Brazilian Caatinga.</title>
        <authorList>
            <person name="Ferreira-Neto J.R.C."/>
            <person name="da Silva M.D."/>
            <person name="Binneck E."/>
            <person name="de Melo N.F."/>
            <person name="da Silva R.H."/>
            <person name="de Melo A.L.T.M."/>
            <person name="Pandolfi V."/>
            <person name="Bustamante F.O."/>
            <person name="Brasileiro-Vidal A.C."/>
            <person name="Benko-Iseppon A.M."/>
        </authorList>
    </citation>
    <scope>NUCLEOTIDE SEQUENCE [LARGE SCALE GENOMIC DNA]</scope>
    <source>
        <tissue evidence="2">Leaves</tissue>
    </source>
</reference>
<keyword evidence="3" id="KW-1185">Reference proteome</keyword>
<dbReference type="EMBL" id="JASCZI010273552">
    <property type="protein sequence ID" value="MED6225018.1"/>
    <property type="molecule type" value="Genomic_DNA"/>
</dbReference>
<evidence type="ECO:0000313" key="3">
    <source>
        <dbReference type="Proteomes" id="UP001341840"/>
    </source>
</evidence>
<dbReference type="Proteomes" id="UP001341840">
    <property type="component" value="Unassembled WGS sequence"/>
</dbReference>
<protein>
    <submittedName>
        <fullName evidence="2">Uncharacterized protein</fullName>
    </submittedName>
</protein>
<accession>A0ABU6ZSQ6</accession>
<feature type="non-terminal residue" evidence="2">
    <location>
        <position position="1"/>
    </location>
</feature>
<feature type="region of interest" description="Disordered" evidence="1">
    <location>
        <begin position="51"/>
        <end position="75"/>
    </location>
</feature>
<sequence length="144" mass="15793">VGRRNDSEAKRTGLRGRTAVVQAFEVLSSEYSDDGYRHGYVSAAAPGIPDGEGGVKAPFSTAVGDGEDNDGASEVRMGARRRMATAGKWRGKNPPVLAIPNIETVRLVKRNYRRNYWGKIPPVNFPPIFSIPRHSLPWDFPGDI</sequence>
<proteinExistence type="predicted"/>
<evidence type="ECO:0000313" key="2">
    <source>
        <dbReference type="EMBL" id="MED6225018.1"/>
    </source>
</evidence>
<evidence type="ECO:0000256" key="1">
    <source>
        <dbReference type="SAM" id="MobiDB-lite"/>
    </source>
</evidence>
<organism evidence="2 3">
    <name type="scientific">Stylosanthes scabra</name>
    <dbReference type="NCBI Taxonomy" id="79078"/>
    <lineage>
        <taxon>Eukaryota</taxon>
        <taxon>Viridiplantae</taxon>
        <taxon>Streptophyta</taxon>
        <taxon>Embryophyta</taxon>
        <taxon>Tracheophyta</taxon>
        <taxon>Spermatophyta</taxon>
        <taxon>Magnoliopsida</taxon>
        <taxon>eudicotyledons</taxon>
        <taxon>Gunneridae</taxon>
        <taxon>Pentapetalae</taxon>
        <taxon>rosids</taxon>
        <taxon>fabids</taxon>
        <taxon>Fabales</taxon>
        <taxon>Fabaceae</taxon>
        <taxon>Papilionoideae</taxon>
        <taxon>50 kb inversion clade</taxon>
        <taxon>dalbergioids sensu lato</taxon>
        <taxon>Dalbergieae</taxon>
        <taxon>Pterocarpus clade</taxon>
        <taxon>Stylosanthes</taxon>
    </lineage>
</organism>
<name>A0ABU6ZSQ6_9FABA</name>
<comment type="caution">
    <text evidence="2">The sequence shown here is derived from an EMBL/GenBank/DDBJ whole genome shotgun (WGS) entry which is preliminary data.</text>
</comment>